<gene>
    <name evidence="2" type="ORF">F511_46622</name>
</gene>
<feature type="region of interest" description="Disordered" evidence="1">
    <location>
        <begin position="51"/>
        <end position="143"/>
    </location>
</feature>
<feature type="compositionally biased region" description="Pro residues" evidence="1">
    <location>
        <begin position="67"/>
        <end position="83"/>
    </location>
</feature>
<keyword evidence="3" id="KW-1185">Reference proteome</keyword>
<dbReference type="EMBL" id="KV130357">
    <property type="protein sequence ID" value="KZT76353.1"/>
    <property type="molecule type" value="Genomic_DNA"/>
</dbReference>
<dbReference type="AlphaFoldDB" id="A0A2Z6ZZW3"/>
<organism evidence="2 3">
    <name type="scientific">Dorcoceras hygrometricum</name>
    <dbReference type="NCBI Taxonomy" id="472368"/>
    <lineage>
        <taxon>Eukaryota</taxon>
        <taxon>Viridiplantae</taxon>
        <taxon>Streptophyta</taxon>
        <taxon>Embryophyta</taxon>
        <taxon>Tracheophyta</taxon>
        <taxon>Spermatophyta</taxon>
        <taxon>Magnoliopsida</taxon>
        <taxon>eudicotyledons</taxon>
        <taxon>Gunneridae</taxon>
        <taxon>Pentapetalae</taxon>
        <taxon>asterids</taxon>
        <taxon>lamiids</taxon>
        <taxon>Lamiales</taxon>
        <taxon>Gesneriaceae</taxon>
        <taxon>Didymocarpoideae</taxon>
        <taxon>Trichosporeae</taxon>
        <taxon>Loxocarpinae</taxon>
        <taxon>Dorcoceras</taxon>
    </lineage>
</organism>
<accession>A0A2Z6ZZW3</accession>
<evidence type="ECO:0000313" key="3">
    <source>
        <dbReference type="Proteomes" id="UP000250235"/>
    </source>
</evidence>
<name>A0A2Z6ZZW3_9LAMI</name>
<protein>
    <submittedName>
        <fullName evidence="2">Uncharacterized protein</fullName>
    </submittedName>
</protein>
<feature type="compositionally biased region" description="Pro residues" evidence="1">
    <location>
        <begin position="108"/>
        <end position="120"/>
    </location>
</feature>
<dbReference type="Proteomes" id="UP000250235">
    <property type="component" value="Unassembled WGS sequence"/>
</dbReference>
<sequence length="143" mass="15820">MYPVVLCLTIAAGHKYDHRHPRFKLTPIEPHNYNSPSPPYTLLDLRVSVPQPPSTVTNALVRRGVPPQAPEESPPPQYPPPPTLLVSLRQDTRLPPPSPNPSRHINPKPSPQLKPPPSPNPSRHHITPRPPANMCKSPPPPSH</sequence>
<evidence type="ECO:0000313" key="2">
    <source>
        <dbReference type="EMBL" id="KZT76353.1"/>
    </source>
</evidence>
<evidence type="ECO:0000256" key="1">
    <source>
        <dbReference type="SAM" id="MobiDB-lite"/>
    </source>
</evidence>
<reference evidence="2 3" key="1">
    <citation type="journal article" date="2015" name="Proc. Natl. Acad. Sci. U.S.A.">
        <title>The resurrection genome of Boea hygrometrica: A blueprint for survival of dehydration.</title>
        <authorList>
            <person name="Xiao L."/>
            <person name="Yang G."/>
            <person name="Zhang L."/>
            <person name="Yang X."/>
            <person name="Zhao S."/>
            <person name="Ji Z."/>
            <person name="Zhou Q."/>
            <person name="Hu M."/>
            <person name="Wang Y."/>
            <person name="Chen M."/>
            <person name="Xu Y."/>
            <person name="Jin H."/>
            <person name="Xiao X."/>
            <person name="Hu G."/>
            <person name="Bao F."/>
            <person name="Hu Y."/>
            <person name="Wan P."/>
            <person name="Li L."/>
            <person name="Deng X."/>
            <person name="Kuang T."/>
            <person name="Xiang C."/>
            <person name="Zhu J.K."/>
            <person name="Oliver M.J."/>
            <person name="He Y."/>
        </authorList>
    </citation>
    <scope>NUCLEOTIDE SEQUENCE [LARGE SCALE GENOMIC DNA]</scope>
    <source>
        <strain evidence="3">cv. XS01</strain>
    </source>
</reference>
<proteinExistence type="predicted"/>